<keyword evidence="4 5" id="KW-0472">Membrane</keyword>
<gene>
    <name evidence="6" type="ORF">K493DRAFT_314275</name>
</gene>
<evidence type="ECO:0000313" key="7">
    <source>
        <dbReference type="Proteomes" id="UP000193498"/>
    </source>
</evidence>
<dbReference type="Pfam" id="PF04172">
    <property type="entry name" value="LrgB"/>
    <property type="match status" value="1"/>
</dbReference>
<sequence length="159" mass="16664">MFKYRKELAEHAFEMIPTIGILSVSSLFLYPLVAGAIQITPPRALSFAGRAITTPLAINIETVLGGDVGLTVIFVILTGIIGAVCGIRFLRCLGVDPKDYVAVGVSMGCNAHAISTAALLEVDLKAAAISSLSFVLFGTIVVILVAIPSITSVIRGFVM</sequence>
<dbReference type="AlphaFoldDB" id="A0A1Y1YGL2"/>
<feature type="transmembrane region" description="Helical" evidence="5">
    <location>
        <begin position="68"/>
        <end position="89"/>
    </location>
</feature>
<feature type="transmembrane region" description="Helical" evidence="5">
    <location>
        <begin position="101"/>
        <end position="120"/>
    </location>
</feature>
<organism evidence="6 7">
    <name type="scientific">Basidiobolus meristosporus CBS 931.73</name>
    <dbReference type="NCBI Taxonomy" id="1314790"/>
    <lineage>
        <taxon>Eukaryota</taxon>
        <taxon>Fungi</taxon>
        <taxon>Fungi incertae sedis</taxon>
        <taxon>Zoopagomycota</taxon>
        <taxon>Entomophthoromycotina</taxon>
        <taxon>Basidiobolomycetes</taxon>
        <taxon>Basidiobolales</taxon>
        <taxon>Basidiobolaceae</taxon>
        <taxon>Basidiobolus</taxon>
    </lineage>
</organism>
<dbReference type="EMBL" id="MCFE01000142">
    <property type="protein sequence ID" value="ORX96993.1"/>
    <property type="molecule type" value="Genomic_DNA"/>
</dbReference>
<dbReference type="InParanoid" id="A0A1Y1YGL2"/>
<dbReference type="PANTHER" id="PTHR30249">
    <property type="entry name" value="PUTATIVE SEROTONIN TRANSPORTER"/>
    <property type="match status" value="1"/>
</dbReference>
<comment type="subcellular location">
    <subcellularLocation>
        <location evidence="1">Membrane</location>
        <topology evidence="1">Multi-pass membrane protein</topology>
    </subcellularLocation>
</comment>
<reference evidence="6 7" key="1">
    <citation type="submission" date="2016-07" db="EMBL/GenBank/DDBJ databases">
        <title>Pervasive Adenine N6-methylation of Active Genes in Fungi.</title>
        <authorList>
            <consortium name="DOE Joint Genome Institute"/>
            <person name="Mondo S.J."/>
            <person name="Dannebaum R.O."/>
            <person name="Kuo R.C."/>
            <person name="Labutti K."/>
            <person name="Haridas S."/>
            <person name="Kuo A."/>
            <person name="Salamov A."/>
            <person name="Ahrendt S.R."/>
            <person name="Lipzen A."/>
            <person name="Sullivan W."/>
            <person name="Andreopoulos W.B."/>
            <person name="Clum A."/>
            <person name="Lindquist E."/>
            <person name="Daum C."/>
            <person name="Ramamoorthy G.K."/>
            <person name="Gryganskyi A."/>
            <person name="Culley D."/>
            <person name="Magnuson J.K."/>
            <person name="James T.Y."/>
            <person name="O'Malley M.A."/>
            <person name="Stajich J.E."/>
            <person name="Spatafora J.W."/>
            <person name="Visel A."/>
            <person name="Grigoriev I.V."/>
        </authorList>
    </citation>
    <scope>NUCLEOTIDE SEQUENCE [LARGE SCALE GENOMIC DNA]</scope>
    <source>
        <strain evidence="6 7">CBS 931.73</strain>
    </source>
</reference>
<feature type="transmembrane region" description="Helical" evidence="5">
    <location>
        <begin position="126"/>
        <end position="147"/>
    </location>
</feature>
<evidence type="ECO:0000256" key="5">
    <source>
        <dbReference type="SAM" id="Phobius"/>
    </source>
</evidence>
<dbReference type="PANTHER" id="PTHR30249:SF0">
    <property type="entry name" value="PLASTIDAL GLYCOLATE_GLYCERATE TRANSLOCATOR 1, CHLOROPLASTIC"/>
    <property type="match status" value="1"/>
</dbReference>
<dbReference type="GO" id="GO:0016020">
    <property type="term" value="C:membrane"/>
    <property type="evidence" value="ECO:0007669"/>
    <property type="project" value="UniProtKB-SubCell"/>
</dbReference>
<keyword evidence="2 5" id="KW-0812">Transmembrane</keyword>
<proteinExistence type="predicted"/>
<keyword evidence="3 5" id="KW-1133">Transmembrane helix</keyword>
<accession>A0A1Y1YGL2</accession>
<protein>
    <submittedName>
        <fullName evidence="6">Uncharacterized protein</fullName>
    </submittedName>
</protein>
<dbReference type="Proteomes" id="UP000193498">
    <property type="component" value="Unassembled WGS sequence"/>
</dbReference>
<dbReference type="InterPro" id="IPR007300">
    <property type="entry name" value="CidB/LrgB"/>
</dbReference>
<evidence type="ECO:0000256" key="2">
    <source>
        <dbReference type="ARBA" id="ARBA00022692"/>
    </source>
</evidence>
<keyword evidence="7" id="KW-1185">Reference proteome</keyword>
<name>A0A1Y1YGL2_9FUNG</name>
<feature type="transmembrane region" description="Helical" evidence="5">
    <location>
        <begin position="12"/>
        <end position="33"/>
    </location>
</feature>
<dbReference type="OrthoDB" id="2502820at2759"/>
<evidence type="ECO:0000256" key="1">
    <source>
        <dbReference type="ARBA" id="ARBA00004141"/>
    </source>
</evidence>
<comment type="caution">
    <text evidence="6">The sequence shown here is derived from an EMBL/GenBank/DDBJ whole genome shotgun (WGS) entry which is preliminary data.</text>
</comment>
<evidence type="ECO:0000256" key="4">
    <source>
        <dbReference type="ARBA" id="ARBA00023136"/>
    </source>
</evidence>
<evidence type="ECO:0000256" key="3">
    <source>
        <dbReference type="ARBA" id="ARBA00022989"/>
    </source>
</evidence>
<evidence type="ECO:0000313" key="6">
    <source>
        <dbReference type="EMBL" id="ORX96993.1"/>
    </source>
</evidence>